<dbReference type="NCBIfam" id="NF045942">
    <property type="entry name" value="PolPhglucPhase"/>
    <property type="match status" value="1"/>
</dbReference>
<feature type="compositionally biased region" description="Basic and acidic residues" evidence="2">
    <location>
        <begin position="252"/>
        <end position="262"/>
    </location>
</feature>
<dbReference type="PANTHER" id="PTHR18964:SF146">
    <property type="entry name" value="POLYPHOSPHATE GLUCOKINASE"/>
    <property type="match status" value="1"/>
</dbReference>
<evidence type="ECO:0000256" key="1">
    <source>
        <dbReference type="ARBA" id="ARBA00006479"/>
    </source>
</evidence>
<accession>A0ABT8KDQ6</accession>
<sequence length="288" mass="30464">MTAQKHAIGIDIGGTGIKGALVDLESGELLSDRIKLPTPDGGKPDGIVEVTKEIVDQLAAQAPDVPVGVCFPAIVSHGVTMSAANVSKKWIGLDAEELFEKSLGRDIHFVNDADAAGYAETRFGAAKDKDGLVIMTTLGTGIGSALIYDGVLIPNAELGHLEIDGHDAESRAAYSAKEREDLSWEKWAKRLQKYYSTVEFLFTPDLFIVGGGVSKNYESFLPLLDLKTPIVPAVHRNNAGILGAAALAVRGERREAGARGRTAEVGTPSEGEAEKDNAEKGKAEKATA</sequence>
<dbReference type="RefSeq" id="WP_301208224.1">
    <property type="nucleotide sequence ID" value="NZ_JAROCF010000001.1"/>
</dbReference>
<gene>
    <name evidence="3" type="ORF">P5G50_14100</name>
</gene>
<dbReference type="Pfam" id="PF00480">
    <property type="entry name" value="ROK"/>
    <property type="match status" value="1"/>
</dbReference>
<reference evidence="3" key="1">
    <citation type="submission" date="2023-06" db="EMBL/GenBank/DDBJ databases">
        <title>MT1 and MT2 Draft Genomes of Novel Species.</title>
        <authorList>
            <person name="Venkateswaran K."/>
        </authorList>
    </citation>
    <scope>NUCLEOTIDE SEQUENCE</scope>
    <source>
        <strain evidence="3">F6_8S_P_1B</strain>
    </source>
</reference>
<dbReference type="InterPro" id="IPR000600">
    <property type="entry name" value="ROK"/>
</dbReference>
<comment type="caution">
    <text evidence="3">The sequence shown here is derived from an EMBL/GenBank/DDBJ whole genome shotgun (WGS) entry which is preliminary data.</text>
</comment>
<evidence type="ECO:0000313" key="4">
    <source>
        <dbReference type="Proteomes" id="UP001174208"/>
    </source>
</evidence>
<dbReference type="Proteomes" id="UP001174208">
    <property type="component" value="Unassembled WGS sequence"/>
</dbReference>
<proteinExistence type="inferred from homology"/>
<protein>
    <submittedName>
        <fullName evidence="3">ROK family protein</fullName>
    </submittedName>
</protein>
<dbReference type="EMBL" id="JAROCF010000001">
    <property type="protein sequence ID" value="MDN4615579.1"/>
    <property type="molecule type" value="Genomic_DNA"/>
</dbReference>
<dbReference type="CDD" id="cd24058">
    <property type="entry name" value="ASKHA_NBD_ROK_PPGK"/>
    <property type="match status" value="1"/>
</dbReference>
<dbReference type="InterPro" id="IPR043129">
    <property type="entry name" value="ATPase_NBD"/>
</dbReference>
<feature type="compositionally biased region" description="Basic and acidic residues" evidence="2">
    <location>
        <begin position="272"/>
        <end position="288"/>
    </location>
</feature>
<evidence type="ECO:0000313" key="3">
    <source>
        <dbReference type="EMBL" id="MDN4615579.1"/>
    </source>
</evidence>
<comment type="similarity">
    <text evidence="1">Belongs to the ROK (NagC/XylR) family.</text>
</comment>
<dbReference type="PANTHER" id="PTHR18964">
    <property type="entry name" value="ROK (REPRESSOR, ORF, KINASE) FAMILY"/>
    <property type="match status" value="1"/>
</dbReference>
<name>A0ABT8KDQ6_9MICO</name>
<evidence type="ECO:0000256" key="2">
    <source>
        <dbReference type="SAM" id="MobiDB-lite"/>
    </source>
</evidence>
<organism evidence="3 4">
    <name type="scientific">Leifsonia williamsii</name>
    <dbReference type="NCBI Taxonomy" id="3035919"/>
    <lineage>
        <taxon>Bacteria</taxon>
        <taxon>Bacillati</taxon>
        <taxon>Actinomycetota</taxon>
        <taxon>Actinomycetes</taxon>
        <taxon>Micrococcales</taxon>
        <taxon>Microbacteriaceae</taxon>
        <taxon>Leifsonia</taxon>
    </lineage>
</organism>
<keyword evidence="4" id="KW-1185">Reference proteome</keyword>
<feature type="region of interest" description="Disordered" evidence="2">
    <location>
        <begin position="252"/>
        <end position="288"/>
    </location>
</feature>
<dbReference type="SUPFAM" id="SSF53067">
    <property type="entry name" value="Actin-like ATPase domain"/>
    <property type="match status" value="1"/>
</dbReference>
<dbReference type="Gene3D" id="3.30.420.40">
    <property type="match status" value="2"/>
</dbReference>